<evidence type="ECO:0000313" key="7">
    <source>
        <dbReference type="EMBL" id="EYU22919.1"/>
    </source>
</evidence>
<dbReference type="Gene3D" id="1.10.220.160">
    <property type="match status" value="1"/>
</dbReference>
<evidence type="ECO:0000256" key="1">
    <source>
        <dbReference type="ARBA" id="ARBA00022723"/>
    </source>
</evidence>
<sequence>MEELHKALKDQGEVIISQSPYVAVPIKDEESPESKCEWCFSSSSIKACSACRAVWYCSRECQRSDWMLHRVECKASKIVTEMMKPLTPVMRLLVKLYIRRKLENEKIFPATATDNYKLVEALVSNISELDVELLLLSAQMAKLVSSALQLPDSEINMKEIVENFGKISCNSHSIDNSDLKFVGTGLYPVISFTNHSCAPNSFVVFEGRLAVMRAMQHMPKDTEVLTSYIELSDSTMTRQKFLKEKYCFTCSCSRCIKLGQPDDIRETAIVEGYWCKKSDCDGFLLCGSDNKGFVCQKCGLVRDNKEISTITNELKCISDKASISLSFDTTEASVAYKRVEELELKLYHPFSISIMRTRAKLLKISMDLDDMEGALLNIRSIIQIYERVYPKWHPLIGARCYLCGQIEMELGYMVGAIESLTKAYNVFRITHGTNSPLTMKITSKLAEARAKALASFGRMKI</sequence>
<feature type="domain" description="MYND-type" evidence="6">
    <location>
        <begin position="36"/>
        <end position="73"/>
    </location>
</feature>
<reference evidence="7 8" key="1">
    <citation type="journal article" date="2013" name="Proc. Natl. Acad. Sci. U.S.A.">
        <title>Fine-scale variation in meiotic recombination in Mimulus inferred from population shotgun sequencing.</title>
        <authorList>
            <person name="Hellsten U."/>
            <person name="Wright K.M."/>
            <person name="Jenkins J."/>
            <person name="Shu S."/>
            <person name="Yuan Y."/>
            <person name="Wessler S.R."/>
            <person name="Schmutz J."/>
            <person name="Willis J.H."/>
            <person name="Rokhsar D.S."/>
        </authorList>
    </citation>
    <scope>NUCLEOTIDE SEQUENCE [LARGE SCALE GENOMIC DNA]</scope>
    <source>
        <strain evidence="8">cv. DUN x IM62</strain>
    </source>
</reference>
<proteinExistence type="predicted"/>
<protein>
    <recommendedName>
        <fullName evidence="9">MYND-type domain-containing protein</fullName>
    </recommendedName>
</protein>
<evidence type="ECO:0000313" key="8">
    <source>
        <dbReference type="Proteomes" id="UP000030748"/>
    </source>
</evidence>
<evidence type="ECO:0000259" key="5">
    <source>
        <dbReference type="PROSITE" id="PS50280"/>
    </source>
</evidence>
<dbReference type="GO" id="GO:0008270">
    <property type="term" value="F:zinc ion binding"/>
    <property type="evidence" value="ECO:0007669"/>
    <property type="project" value="UniProtKB-KW"/>
</dbReference>
<gene>
    <name evidence="7" type="ORF">MIMGU_mgv1a006005mg</name>
</gene>
<dbReference type="InterPro" id="IPR002893">
    <property type="entry name" value="Znf_MYND"/>
</dbReference>
<dbReference type="InterPro" id="IPR046341">
    <property type="entry name" value="SET_dom_sf"/>
</dbReference>
<dbReference type="Gene3D" id="2.170.270.10">
    <property type="entry name" value="SET domain"/>
    <property type="match status" value="1"/>
</dbReference>
<feature type="domain" description="SET" evidence="5">
    <location>
        <begin position="94"/>
        <end position="229"/>
    </location>
</feature>
<dbReference type="Gene3D" id="1.25.40.10">
    <property type="entry name" value="Tetratricopeptide repeat domain"/>
    <property type="match status" value="1"/>
</dbReference>
<dbReference type="Pfam" id="PF01753">
    <property type="entry name" value="zf-MYND"/>
    <property type="match status" value="1"/>
</dbReference>
<evidence type="ECO:0000256" key="2">
    <source>
        <dbReference type="ARBA" id="ARBA00022771"/>
    </source>
</evidence>
<keyword evidence="3" id="KW-0862">Zinc</keyword>
<dbReference type="Gene3D" id="6.10.140.2220">
    <property type="match status" value="1"/>
</dbReference>
<dbReference type="PANTHER" id="PTHR12197:SF251">
    <property type="entry name" value="EG:BACR7C10.4 PROTEIN"/>
    <property type="match status" value="1"/>
</dbReference>
<dbReference type="AlphaFoldDB" id="A0A022Q5L7"/>
<keyword evidence="2 4" id="KW-0863">Zinc-finger</keyword>
<keyword evidence="1" id="KW-0479">Metal-binding</keyword>
<dbReference type="Proteomes" id="UP000030748">
    <property type="component" value="Unassembled WGS sequence"/>
</dbReference>
<dbReference type="InterPro" id="IPR050869">
    <property type="entry name" value="H3K4_H4K5_MeTrfase"/>
</dbReference>
<dbReference type="PANTHER" id="PTHR12197">
    <property type="entry name" value="HISTONE-LYSINE N-METHYLTRANSFERASE SMYD"/>
    <property type="match status" value="1"/>
</dbReference>
<keyword evidence="8" id="KW-1185">Reference proteome</keyword>
<dbReference type="GO" id="GO:0005634">
    <property type="term" value="C:nucleus"/>
    <property type="evidence" value="ECO:0000318"/>
    <property type="project" value="GO_Central"/>
</dbReference>
<dbReference type="SUPFAM" id="SSF82199">
    <property type="entry name" value="SET domain"/>
    <property type="match status" value="1"/>
</dbReference>
<dbReference type="PROSITE" id="PS01360">
    <property type="entry name" value="ZF_MYND_1"/>
    <property type="match status" value="1"/>
</dbReference>
<evidence type="ECO:0008006" key="9">
    <source>
        <dbReference type="Google" id="ProtNLM"/>
    </source>
</evidence>
<evidence type="ECO:0000256" key="4">
    <source>
        <dbReference type="PROSITE-ProRule" id="PRU00134"/>
    </source>
</evidence>
<dbReference type="STRING" id="4155.A0A022Q5L7"/>
<evidence type="ECO:0000256" key="3">
    <source>
        <dbReference type="ARBA" id="ARBA00022833"/>
    </source>
</evidence>
<organism evidence="7 8">
    <name type="scientific">Erythranthe guttata</name>
    <name type="common">Yellow monkey flower</name>
    <name type="synonym">Mimulus guttatus</name>
    <dbReference type="NCBI Taxonomy" id="4155"/>
    <lineage>
        <taxon>Eukaryota</taxon>
        <taxon>Viridiplantae</taxon>
        <taxon>Streptophyta</taxon>
        <taxon>Embryophyta</taxon>
        <taxon>Tracheophyta</taxon>
        <taxon>Spermatophyta</taxon>
        <taxon>Magnoliopsida</taxon>
        <taxon>eudicotyledons</taxon>
        <taxon>Gunneridae</taxon>
        <taxon>Pentapetalae</taxon>
        <taxon>asterids</taxon>
        <taxon>lamiids</taxon>
        <taxon>Lamiales</taxon>
        <taxon>Phrymaceae</taxon>
        <taxon>Erythranthe</taxon>
    </lineage>
</organism>
<dbReference type="eggNOG" id="KOG2084">
    <property type="taxonomic scope" value="Eukaryota"/>
</dbReference>
<dbReference type="PROSITE" id="PS50865">
    <property type="entry name" value="ZF_MYND_2"/>
    <property type="match status" value="1"/>
</dbReference>
<dbReference type="InterPro" id="IPR011990">
    <property type="entry name" value="TPR-like_helical_dom_sf"/>
</dbReference>
<evidence type="ECO:0000259" key="6">
    <source>
        <dbReference type="PROSITE" id="PS50865"/>
    </source>
</evidence>
<dbReference type="InterPro" id="IPR001214">
    <property type="entry name" value="SET_dom"/>
</dbReference>
<dbReference type="PROSITE" id="PS50280">
    <property type="entry name" value="SET"/>
    <property type="match status" value="1"/>
</dbReference>
<dbReference type="Pfam" id="PF00856">
    <property type="entry name" value="SET"/>
    <property type="match status" value="1"/>
</dbReference>
<accession>A0A022Q5L7</accession>
<name>A0A022Q5L7_ERYGU</name>
<dbReference type="EMBL" id="KI632191">
    <property type="protein sequence ID" value="EYU22919.1"/>
    <property type="molecule type" value="Genomic_DNA"/>
</dbReference>